<name>A0A1S7FWT8_9LIST</name>
<sequence length="223" mass="24540">MKKIITIILVGVLVGSVSMPMGARADNLNEIIYSDSDISISQENKDTFVVIDKDTKEESEIAVDIENKTAELTDEDGSITDVKYQQKQLDNTIKTDIIIDGEKAGTINVSTENEVAPRLLMASSSSAMKLVTTRNVTTTMTQVNKSSAALVVIGLGLVPGLGWAAAAFSVYGIVREFKGKTAYVTIKQYANNYQYRNDLYVYKDSKRTKLLNKQTGIPQRHFS</sequence>
<feature type="signal peptide" evidence="2">
    <location>
        <begin position="1"/>
        <end position="25"/>
    </location>
</feature>
<evidence type="ECO:0000256" key="2">
    <source>
        <dbReference type="SAM" id="SignalP"/>
    </source>
</evidence>
<keyword evidence="1" id="KW-1133">Transmembrane helix</keyword>
<keyword evidence="1" id="KW-0812">Transmembrane</keyword>
<protein>
    <submittedName>
        <fullName evidence="3">Uncharacterized protein</fullName>
    </submittedName>
</protein>
<proteinExistence type="predicted"/>
<keyword evidence="1" id="KW-0472">Membrane</keyword>
<feature type="chain" id="PRO_5010577599" evidence="2">
    <location>
        <begin position="26"/>
        <end position="223"/>
    </location>
</feature>
<dbReference type="EMBL" id="CP011102">
    <property type="protein sequence ID" value="AQY51797.1"/>
    <property type="molecule type" value="Genomic_DNA"/>
</dbReference>
<organism evidence="3 4">
    <name type="scientific">Listeria weihenstephanensis</name>
    <dbReference type="NCBI Taxonomy" id="1006155"/>
    <lineage>
        <taxon>Bacteria</taxon>
        <taxon>Bacillati</taxon>
        <taxon>Bacillota</taxon>
        <taxon>Bacilli</taxon>
        <taxon>Bacillales</taxon>
        <taxon>Listeriaceae</taxon>
        <taxon>Listeria</taxon>
    </lineage>
</organism>
<dbReference type="Proteomes" id="UP000223060">
    <property type="component" value="Chromosome"/>
</dbReference>
<accession>A0A1S7FWT8</accession>
<evidence type="ECO:0000313" key="4">
    <source>
        <dbReference type="Proteomes" id="UP000223060"/>
    </source>
</evidence>
<dbReference type="RefSeq" id="WP_036060025.1">
    <property type="nucleotide sequence ID" value="NZ_CP011102.1"/>
</dbReference>
<gene>
    <name evidence="3" type="ORF">UE46_12680</name>
</gene>
<dbReference type="AlphaFoldDB" id="A0A1S7FWT8"/>
<reference evidence="4" key="1">
    <citation type="submission" date="2015-03" db="EMBL/GenBank/DDBJ databases">
        <authorList>
            <person name="Ferrari E."/>
            <person name="Walter M.C."/>
            <person name="Huptas C."/>
            <person name="Scherer S."/>
            <person name="Mueller-Herbst S."/>
        </authorList>
    </citation>
    <scope>NUCLEOTIDE SEQUENCE [LARGE SCALE GENOMIC DNA]</scope>
    <source>
        <strain evidence="4">LWP01</strain>
    </source>
</reference>
<evidence type="ECO:0000256" key="1">
    <source>
        <dbReference type="SAM" id="Phobius"/>
    </source>
</evidence>
<keyword evidence="4" id="KW-1185">Reference proteome</keyword>
<keyword evidence="2" id="KW-0732">Signal</keyword>
<feature type="transmembrane region" description="Helical" evidence="1">
    <location>
        <begin position="148"/>
        <end position="174"/>
    </location>
</feature>
<dbReference type="KEGG" id="lwi:UE46_12680"/>
<evidence type="ECO:0000313" key="3">
    <source>
        <dbReference type="EMBL" id="AQY51797.1"/>
    </source>
</evidence>